<dbReference type="SMART" id="SM00448">
    <property type="entry name" value="REC"/>
    <property type="match status" value="1"/>
</dbReference>
<accession>A0A7X1FAB3</accession>
<dbReference type="Pfam" id="PF00072">
    <property type="entry name" value="Response_reg"/>
    <property type="match status" value="1"/>
</dbReference>
<keyword evidence="2" id="KW-0597">Phosphoprotein</keyword>
<dbReference type="GO" id="GO:0000156">
    <property type="term" value="F:phosphorelay response regulator activity"/>
    <property type="evidence" value="ECO:0007669"/>
    <property type="project" value="TreeGrafter"/>
</dbReference>
<feature type="domain" description="OmpR/PhoB-type" evidence="5">
    <location>
        <begin position="124"/>
        <end position="222"/>
    </location>
</feature>
<evidence type="ECO:0000313" key="7">
    <source>
        <dbReference type="Proteomes" id="UP000520156"/>
    </source>
</evidence>
<dbReference type="Gene3D" id="3.40.50.2300">
    <property type="match status" value="1"/>
</dbReference>
<sequence>MTVVLVEDDVGIGRAIVQGLSAQGLDVHWQRTGAGLLDRLVRGTCRALILDIGLPDTDGFTLCREVRAAGIDLPVLMLTARTALDDRLDGFAAGADDYLAKPFAFAELVARVAVLVRRGERLRPGPVRWEDLELDRDAAAAQWQGVPLRLDPRSFAILAELATRRGGIVPRTQLVGAVWGSEAVISDNAVDVAISTLRRRLADAGVPVAVRALRGQGFALERATGRRRSPIA</sequence>
<reference evidence="6 7" key="1">
    <citation type="submission" date="2020-08" db="EMBL/GenBank/DDBJ databases">
        <title>The genome sequence of Novosphingobium flavum 4Y4.</title>
        <authorList>
            <person name="Liu Y."/>
        </authorList>
    </citation>
    <scope>NUCLEOTIDE SEQUENCE [LARGE SCALE GENOMIC DNA]</scope>
    <source>
        <strain evidence="6 7">4Y4</strain>
    </source>
</reference>
<dbReference type="InterPro" id="IPR039420">
    <property type="entry name" value="WalR-like"/>
</dbReference>
<dbReference type="PROSITE" id="PS51755">
    <property type="entry name" value="OMPR_PHOB"/>
    <property type="match status" value="1"/>
</dbReference>
<dbReference type="Pfam" id="PF00486">
    <property type="entry name" value="Trans_reg_C"/>
    <property type="match status" value="1"/>
</dbReference>
<keyword evidence="7" id="KW-1185">Reference proteome</keyword>
<evidence type="ECO:0000256" key="3">
    <source>
        <dbReference type="PROSITE-ProRule" id="PRU01091"/>
    </source>
</evidence>
<comment type="caution">
    <text evidence="6">The sequence shown here is derived from an EMBL/GenBank/DDBJ whole genome shotgun (WGS) entry which is preliminary data.</text>
</comment>
<dbReference type="SUPFAM" id="SSF52172">
    <property type="entry name" value="CheY-like"/>
    <property type="match status" value="1"/>
</dbReference>
<evidence type="ECO:0000313" key="6">
    <source>
        <dbReference type="EMBL" id="MBC2653251.1"/>
    </source>
</evidence>
<feature type="domain" description="Response regulatory" evidence="4">
    <location>
        <begin position="2"/>
        <end position="116"/>
    </location>
</feature>
<dbReference type="PANTHER" id="PTHR48111:SF36">
    <property type="entry name" value="TRANSCRIPTIONAL REGULATORY PROTEIN CUTR"/>
    <property type="match status" value="1"/>
</dbReference>
<dbReference type="InterPro" id="IPR011006">
    <property type="entry name" value="CheY-like_superfamily"/>
</dbReference>
<keyword evidence="1 3" id="KW-0238">DNA-binding</keyword>
<dbReference type="GO" id="GO:0006355">
    <property type="term" value="P:regulation of DNA-templated transcription"/>
    <property type="evidence" value="ECO:0007669"/>
    <property type="project" value="InterPro"/>
</dbReference>
<dbReference type="PANTHER" id="PTHR48111">
    <property type="entry name" value="REGULATOR OF RPOS"/>
    <property type="match status" value="1"/>
</dbReference>
<dbReference type="Gene3D" id="1.10.10.10">
    <property type="entry name" value="Winged helix-like DNA-binding domain superfamily/Winged helix DNA-binding domain"/>
    <property type="match status" value="1"/>
</dbReference>
<feature type="modified residue" description="4-aspartylphosphate" evidence="2">
    <location>
        <position position="51"/>
    </location>
</feature>
<evidence type="ECO:0000256" key="1">
    <source>
        <dbReference type="ARBA" id="ARBA00023125"/>
    </source>
</evidence>
<dbReference type="GO" id="GO:0032993">
    <property type="term" value="C:protein-DNA complex"/>
    <property type="evidence" value="ECO:0007669"/>
    <property type="project" value="TreeGrafter"/>
</dbReference>
<dbReference type="GO" id="GO:0000976">
    <property type="term" value="F:transcription cis-regulatory region binding"/>
    <property type="evidence" value="ECO:0007669"/>
    <property type="project" value="TreeGrafter"/>
</dbReference>
<dbReference type="InterPro" id="IPR036388">
    <property type="entry name" value="WH-like_DNA-bd_sf"/>
</dbReference>
<evidence type="ECO:0000259" key="4">
    <source>
        <dbReference type="PROSITE" id="PS50110"/>
    </source>
</evidence>
<dbReference type="SMART" id="SM00862">
    <property type="entry name" value="Trans_reg_C"/>
    <property type="match status" value="1"/>
</dbReference>
<dbReference type="EMBL" id="JACLAU010000040">
    <property type="protein sequence ID" value="MBC2653251.1"/>
    <property type="molecule type" value="Genomic_DNA"/>
</dbReference>
<name>A0A7X1FAB3_9SPHN</name>
<dbReference type="PROSITE" id="PS50110">
    <property type="entry name" value="RESPONSE_REGULATORY"/>
    <property type="match status" value="1"/>
</dbReference>
<dbReference type="Gene3D" id="6.10.250.690">
    <property type="match status" value="1"/>
</dbReference>
<protein>
    <submittedName>
        <fullName evidence="6">Response regulator transcription factor</fullName>
    </submittedName>
</protein>
<dbReference type="AlphaFoldDB" id="A0A7X1FAB3"/>
<evidence type="ECO:0000259" key="5">
    <source>
        <dbReference type="PROSITE" id="PS51755"/>
    </source>
</evidence>
<feature type="DNA-binding region" description="OmpR/PhoB-type" evidence="3">
    <location>
        <begin position="124"/>
        <end position="222"/>
    </location>
</feature>
<dbReference type="GO" id="GO:0005829">
    <property type="term" value="C:cytosol"/>
    <property type="evidence" value="ECO:0007669"/>
    <property type="project" value="TreeGrafter"/>
</dbReference>
<dbReference type="CDD" id="cd00383">
    <property type="entry name" value="trans_reg_C"/>
    <property type="match status" value="1"/>
</dbReference>
<evidence type="ECO:0000256" key="2">
    <source>
        <dbReference type="PROSITE-ProRule" id="PRU00169"/>
    </source>
</evidence>
<dbReference type="InterPro" id="IPR001789">
    <property type="entry name" value="Sig_transdc_resp-reg_receiver"/>
</dbReference>
<gene>
    <name evidence="6" type="ORF">H7F49_16280</name>
</gene>
<dbReference type="InterPro" id="IPR001867">
    <property type="entry name" value="OmpR/PhoB-type_DNA-bd"/>
</dbReference>
<organism evidence="6 7">
    <name type="scientific">Novosphingobium aerophilum</name>
    <dbReference type="NCBI Taxonomy" id="2839843"/>
    <lineage>
        <taxon>Bacteria</taxon>
        <taxon>Pseudomonadati</taxon>
        <taxon>Pseudomonadota</taxon>
        <taxon>Alphaproteobacteria</taxon>
        <taxon>Sphingomonadales</taxon>
        <taxon>Sphingomonadaceae</taxon>
        <taxon>Novosphingobium</taxon>
    </lineage>
</organism>
<dbReference type="Proteomes" id="UP000520156">
    <property type="component" value="Unassembled WGS sequence"/>
</dbReference>
<proteinExistence type="predicted"/>
<dbReference type="RefSeq" id="WP_185684636.1">
    <property type="nucleotide sequence ID" value="NZ_JACLAU010000040.1"/>
</dbReference>